<dbReference type="STRING" id="90262.A0A1X2IHV7"/>
<dbReference type="Gene3D" id="1.10.510.10">
    <property type="entry name" value="Transferase(Phosphotransferase) domain 1"/>
    <property type="match status" value="2"/>
</dbReference>
<evidence type="ECO:0000256" key="4">
    <source>
        <dbReference type="ARBA" id="ARBA00022741"/>
    </source>
</evidence>
<dbReference type="PROSITE" id="PS00107">
    <property type="entry name" value="PROTEIN_KINASE_ATP"/>
    <property type="match status" value="1"/>
</dbReference>
<dbReference type="AlphaFoldDB" id="A0A1X2IHV7"/>
<evidence type="ECO:0000256" key="9">
    <source>
        <dbReference type="SAM" id="MobiDB-lite"/>
    </source>
</evidence>
<keyword evidence="5 11" id="KW-0418">Kinase</keyword>
<dbReference type="PANTHER" id="PTHR24055">
    <property type="entry name" value="MITOGEN-ACTIVATED PROTEIN KINASE"/>
    <property type="match status" value="1"/>
</dbReference>
<proteinExistence type="predicted"/>
<keyword evidence="6 8" id="KW-0067">ATP-binding</keyword>
<accession>A0A1X2IHV7</accession>
<evidence type="ECO:0000256" key="5">
    <source>
        <dbReference type="ARBA" id="ARBA00022777"/>
    </source>
</evidence>
<dbReference type="SMART" id="SM00220">
    <property type="entry name" value="S_TKc"/>
    <property type="match status" value="1"/>
</dbReference>
<feature type="region of interest" description="Disordered" evidence="9">
    <location>
        <begin position="251"/>
        <end position="298"/>
    </location>
</feature>
<keyword evidence="12" id="KW-1185">Reference proteome</keyword>
<evidence type="ECO:0000259" key="10">
    <source>
        <dbReference type="PROSITE" id="PS50011"/>
    </source>
</evidence>
<dbReference type="PROSITE" id="PS50011">
    <property type="entry name" value="PROTEIN_KINASE_DOM"/>
    <property type="match status" value="1"/>
</dbReference>
<gene>
    <name evidence="11" type="ORF">BCR42DRAFT_373959</name>
</gene>
<evidence type="ECO:0000256" key="7">
    <source>
        <dbReference type="ARBA" id="ARBA00023242"/>
    </source>
</evidence>
<dbReference type="Proteomes" id="UP000193560">
    <property type="component" value="Unassembled WGS sequence"/>
</dbReference>
<dbReference type="InterPro" id="IPR011009">
    <property type="entry name" value="Kinase-like_dom_sf"/>
</dbReference>
<evidence type="ECO:0000256" key="6">
    <source>
        <dbReference type="ARBA" id="ARBA00022840"/>
    </source>
</evidence>
<dbReference type="Gene3D" id="3.30.200.20">
    <property type="entry name" value="Phosphorylase Kinase, domain 1"/>
    <property type="match status" value="1"/>
</dbReference>
<dbReference type="InterPro" id="IPR017441">
    <property type="entry name" value="Protein_kinase_ATP_BS"/>
</dbReference>
<dbReference type="Pfam" id="PF00069">
    <property type="entry name" value="Pkinase"/>
    <property type="match status" value="1"/>
</dbReference>
<keyword evidence="2" id="KW-0723">Serine/threonine-protein kinase</keyword>
<dbReference type="InterPro" id="IPR000719">
    <property type="entry name" value="Prot_kinase_dom"/>
</dbReference>
<keyword evidence="3" id="KW-0808">Transferase</keyword>
<evidence type="ECO:0000256" key="8">
    <source>
        <dbReference type="PROSITE-ProRule" id="PRU10141"/>
    </source>
</evidence>
<dbReference type="GO" id="GO:0004674">
    <property type="term" value="F:protein serine/threonine kinase activity"/>
    <property type="evidence" value="ECO:0007669"/>
    <property type="project" value="UniProtKB-KW"/>
</dbReference>
<dbReference type="OrthoDB" id="2158884at2759"/>
<dbReference type="InterPro" id="IPR008271">
    <property type="entry name" value="Ser/Thr_kinase_AS"/>
</dbReference>
<evidence type="ECO:0000256" key="1">
    <source>
        <dbReference type="ARBA" id="ARBA00004123"/>
    </source>
</evidence>
<keyword evidence="4 8" id="KW-0547">Nucleotide-binding</keyword>
<name>A0A1X2IHV7_9FUNG</name>
<comment type="subcellular location">
    <subcellularLocation>
        <location evidence="1">Nucleus</location>
    </subcellularLocation>
</comment>
<protein>
    <submittedName>
        <fullName evidence="11">Kinase-like domain-containing protein</fullName>
    </submittedName>
</protein>
<dbReference type="PROSITE" id="PS00108">
    <property type="entry name" value="PROTEIN_KINASE_ST"/>
    <property type="match status" value="1"/>
</dbReference>
<feature type="domain" description="Protein kinase" evidence="10">
    <location>
        <begin position="11"/>
        <end position="364"/>
    </location>
</feature>
<sequence>MIRDGCPRDEFDFLEVIGAGSFGSVHRAVQKSSHKVVAIKIMKRKLTSATECDHLLECKILRLLPPHTNIVKTLDIFFAPSHELYFVLEYMNGGNLYQLIKEKRDTDSFFTLGELRDIMRQTLAAVAHIHHNHIFHRDLKPENLLLSLGTGTPIIKLADFGLARETSSHPPYTEYVSTRWYRAPEVLLRSSNYSDAVDLWAIGTIFAELISRQPLFPGESEIDQLYRICQLLGSPGNKFISSVAKKKTLRSEKKASPGFARRKPLDTLPPTSTMDSVPPPPNKRSRSNTNTASTISLLDGGGEWREGVKLAHRIGFEFPYLLPQPLADVIPEASPSMLDLLHQFLFFNPSQRLKAANALNHSFFSETNTHSETAATDTPTSIDAITASSITTTATLSADMTMTTTDTSMTVDEIIRDDKFSNLPTKIHHQARQLLPTPNPPTLIKSPTSSSGDTAHPILEDFDDENDNIQLDRVQQKLDSLGKVISNEPVDDSDSGNDLPFQLMPPYIGKRRQHSTDTFMMMDDPKLRRTDIDAPRYSTGSDYLSMDIGWKHDDQIHTHRQLSYPEQQQQRHGSANDATEIVERSALIGGDIYHQDDNTTNSSSKAANIGGESGDWLWLKVL</sequence>
<feature type="binding site" evidence="8">
    <location>
        <position position="40"/>
    </location>
    <ligand>
        <name>ATP</name>
        <dbReference type="ChEBI" id="CHEBI:30616"/>
    </ligand>
</feature>
<evidence type="ECO:0000313" key="12">
    <source>
        <dbReference type="Proteomes" id="UP000193560"/>
    </source>
</evidence>
<organism evidence="11 12">
    <name type="scientific">Absidia repens</name>
    <dbReference type="NCBI Taxonomy" id="90262"/>
    <lineage>
        <taxon>Eukaryota</taxon>
        <taxon>Fungi</taxon>
        <taxon>Fungi incertae sedis</taxon>
        <taxon>Mucoromycota</taxon>
        <taxon>Mucoromycotina</taxon>
        <taxon>Mucoromycetes</taxon>
        <taxon>Mucorales</taxon>
        <taxon>Cunninghamellaceae</taxon>
        <taxon>Absidia</taxon>
    </lineage>
</organism>
<dbReference type="FunFam" id="1.10.510.10:FF:000624">
    <property type="entry name" value="Mitogen-activated protein kinase"/>
    <property type="match status" value="1"/>
</dbReference>
<evidence type="ECO:0000256" key="2">
    <source>
        <dbReference type="ARBA" id="ARBA00022527"/>
    </source>
</evidence>
<reference evidence="11 12" key="1">
    <citation type="submission" date="2016-07" db="EMBL/GenBank/DDBJ databases">
        <title>Pervasive Adenine N6-methylation of Active Genes in Fungi.</title>
        <authorList>
            <consortium name="DOE Joint Genome Institute"/>
            <person name="Mondo S.J."/>
            <person name="Dannebaum R.O."/>
            <person name="Kuo R.C."/>
            <person name="Labutti K."/>
            <person name="Haridas S."/>
            <person name="Kuo A."/>
            <person name="Salamov A."/>
            <person name="Ahrendt S.R."/>
            <person name="Lipzen A."/>
            <person name="Sullivan W."/>
            <person name="Andreopoulos W.B."/>
            <person name="Clum A."/>
            <person name="Lindquist E."/>
            <person name="Daum C."/>
            <person name="Ramamoorthy G.K."/>
            <person name="Gryganskyi A."/>
            <person name="Culley D."/>
            <person name="Magnuson J.K."/>
            <person name="James T.Y."/>
            <person name="O'Malley M.A."/>
            <person name="Stajich J.E."/>
            <person name="Spatafora J.W."/>
            <person name="Visel A."/>
            <person name="Grigoriev I.V."/>
        </authorList>
    </citation>
    <scope>NUCLEOTIDE SEQUENCE [LARGE SCALE GENOMIC DNA]</scope>
    <source>
        <strain evidence="11 12">NRRL 1336</strain>
    </source>
</reference>
<evidence type="ECO:0000256" key="3">
    <source>
        <dbReference type="ARBA" id="ARBA00022679"/>
    </source>
</evidence>
<feature type="compositionally biased region" description="Polar residues" evidence="9">
    <location>
        <begin position="287"/>
        <end position="296"/>
    </location>
</feature>
<comment type="caution">
    <text evidence="11">The sequence shown here is derived from an EMBL/GenBank/DDBJ whole genome shotgun (WGS) entry which is preliminary data.</text>
</comment>
<evidence type="ECO:0000313" key="11">
    <source>
        <dbReference type="EMBL" id="ORZ16975.1"/>
    </source>
</evidence>
<dbReference type="GO" id="GO:0005634">
    <property type="term" value="C:nucleus"/>
    <property type="evidence" value="ECO:0007669"/>
    <property type="project" value="UniProtKB-SubCell"/>
</dbReference>
<keyword evidence="7" id="KW-0539">Nucleus</keyword>
<dbReference type="EMBL" id="MCGE01000010">
    <property type="protein sequence ID" value="ORZ16975.1"/>
    <property type="molecule type" value="Genomic_DNA"/>
</dbReference>
<dbReference type="SUPFAM" id="SSF56112">
    <property type="entry name" value="Protein kinase-like (PK-like)"/>
    <property type="match status" value="1"/>
</dbReference>
<dbReference type="GO" id="GO:0005524">
    <property type="term" value="F:ATP binding"/>
    <property type="evidence" value="ECO:0007669"/>
    <property type="project" value="UniProtKB-UniRule"/>
</dbReference>
<dbReference type="InterPro" id="IPR050117">
    <property type="entry name" value="MAPK"/>
</dbReference>